<dbReference type="GO" id="GO:0000978">
    <property type="term" value="F:RNA polymerase II cis-regulatory region sequence-specific DNA binding"/>
    <property type="evidence" value="ECO:0007669"/>
    <property type="project" value="TreeGrafter"/>
</dbReference>
<dbReference type="GO" id="GO:0005634">
    <property type="term" value="C:nucleus"/>
    <property type="evidence" value="ECO:0007669"/>
    <property type="project" value="UniProtKB-SubCell"/>
</dbReference>
<name>A0A8J2NL77_9HEXA</name>
<keyword evidence="3" id="KW-0217">Developmental protein</keyword>
<dbReference type="InterPro" id="IPR043565">
    <property type="entry name" value="PAX_fam"/>
</dbReference>
<dbReference type="PANTHER" id="PTHR45636:SF41">
    <property type="entry name" value="PAIRED BOX PROTEIN PAX-6-RELATED"/>
    <property type="match status" value="1"/>
</dbReference>
<evidence type="ECO:0000256" key="4">
    <source>
        <dbReference type="ARBA" id="ARBA00022724"/>
    </source>
</evidence>
<evidence type="ECO:0000256" key="8">
    <source>
        <dbReference type="ARBA" id="ARBA00023163"/>
    </source>
</evidence>
<evidence type="ECO:0000256" key="1">
    <source>
        <dbReference type="ARBA" id="ARBA00004123"/>
    </source>
</evidence>
<dbReference type="PROSITE" id="PS51057">
    <property type="entry name" value="PAIRED_2"/>
    <property type="match status" value="1"/>
</dbReference>
<dbReference type="PANTHER" id="PTHR45636">
    <property type="entry name" value="PAIRED BOX PROTEIN PAX-6-RELATED-RELATED"/>
    <property type="match status" value="1"/>
</dbReference>
<dbReference type="GO" id="GO:0048513">
    <property type="term" value="P:animal organ development"/>
    <property type="evidence" value="ECO:0007669"/>
    <property type="project" value="UniProtKB-ARBA"/>
</dbReference>
<dbReference type="GO" id="GO:0051240">
    <property type="term" value="P:positive regulation of multicellular organismal process"/>
    <property type="evidence" value="ECO:0007669"/>
    <property type="project" value="UniProtKB-ARBA"/>
</dbReference>
<evidence type="ECO:0000256" key="3">
    <source>
        <dbReference type="ARBA" id="ARBA00022473"/>
    </source>
</evidence>
<feature type="region of interest" description="Disordered" evidence="10">
    <location>
        <begin position="240"/>
        <end position="275"/>
    </location>
</feature>
<dbReference type="FunFam" id="1.10.10.10:FF:000003">
    <property type="entry name" value="Paired box protein Pax-6"/>
    <property type="match status" value="1"/>
</dbReference>
<proteinExistence type="inferred from homology"/>
<dbReference type="InterPro" id="IPR043182">
    <property type="entry name" value="PAIRED_DNA-bd_dom"/>
</dbReference>
<evidence type="ECO:0000256" key="6">
    <source>
        <dbReference type="ARBA" id="ARBA00023125"/>
    </source>
</evidence>
<feature type="compositionally biased region" description="Pro residues" evidence="10">
    <location>
        <begin position="246"/>
        <end position="261"/>
    </location>
</feature>
<dbReference type="FunFam" id="1.10.10.10:FF:000069">
    <property type="entry name" value="Paired box protein Pax-6"/>
    <property type="match status" value="1"/>
</dbReference>
<keyword evidence="13" id="KW-1185">Reference proteome</keyword>
<feature type="compositionally biased region" description="Basic and acidic residues" evidence="10">
    <location>
        <begin position="263"/>
        <end position="275"/>
    </location>
</feature>
<dbReference type="Pfam" id="PF00292">
    <property type="entry name" value="PAX"/>
    <property type="match status" value="1"/>
</dbReference>
<keyword evidence="6" id="KW-0238">DNA-binding</keyword>
<dbReference type="PROSITE" id="PS00034">
    <property type="entry name" value="PAIRED_1"/>
    <property type="match status" value="1"/>
</dbReference>
<organism evidence="12 13">
    <name type="scientific">Allacma fusca</name>
    <dbReference type="NCBI Taxonomy" id="39272"/>
    <lineage>
        <taxon>Eukaryota</taxon>
        <taxon>Metazoa</taxon>
        <taxon>Ecdysozoa</taxon>
        <taxon>Arthropoda</taxon>
        <taxon>Hexapoda</taxon>
        <taxon>Collembola</taxon>
        <taxon>Symphypleona</taxon>
        <taxon>Sminthuridae</taxon>
        <taxon>Allacma</taxon>
    </lineage>
</organism>
<protein>
    <recommendedName>
        <fullName evidence="11">Paired domain-containing protein</fullName>
    </recommendedName>
</protein>
<keyword evidence="7" id="KW-0371">Homeobox</keyword>
<evidence type="ECO:0000313" key="12">
    <source>
        <dbReference type="EMBL" id="CAG7717181.1"/>
    </source>
</evidence>
<dbReference type="GO" id="GO:0009791">
    <property type="term" value="P:post-embryonic development"/>
    <property type="evidence" value="ECO:0007669"/>
    <property type="project" value="UniProtKB-ARBA"/>
</dbReference>
<dbReference type="AlphaFoldDB" id="A0A8J2NL77"/>
<keyword evidence="8" id="KW-0804">Transcription</keyword>
<evidence type="ECO:0000256" key="2">
    <source>
        <dbReference type="ARBA" id="ARBA00005733"/>
    </source>
</evidence>
<feature type="domain" description="Paired" evidence="11">
    <location>
        <begin position="73"/>
        <end position="199"/>
    </location>
</feature>
<evidence type="ECO:0000313" key="13">
    <source>
        <dbReference type="Proteomes" id="UP000708208"/>
    </source>
</evidence>
<keyword evidence="4" id="KW-0563">Paired box</keyword>
<evidence type="ECO:0000256" key="10">
    <source>
        <dbReference type="SAM" id="MobiDB-lite"/>
    </source>
</evidence>
<reference evidence="12" key="1">
    <citation type="submission" date="2021-06" db="EMBL/GenBank/DDBJ databases">
        <authorList>
            <person name="Hodson N. C."/>
            <person name="Mongue J. A."/>
            <person name="Jaron S. K."/>
        </authorList>
    </citation>
    <scope>NUCLEOTIDE SEQUENCE</scope>
</reference>
<dbReference type="EMBL" id="CAJVCH010043913">
    <property type="protein sequence ID" value="CAG7717181.1"/>
    <property type="molecule type" value="Genomic_DNA"/>
</dbReference>
<dbReference type="InterPro" id="IPR001523">
    <property type="entry name" value="Paired_dom"/>
</dbReference>
<evidence type="ECO:0000259" key="11">
    <source>
        <dbReference type="PROSITE" id="PS51057"/>
    </source>
</evidence>
<dbReference type="OrthoDB" id="3225452at2759"/>
<accession>A0A8J2NL77</accession>
<gene>
    <name evidence="12" type="ORF">AFUS01_LOCUS6652</name>
</gene>
<dbReference type="CDD" id="cd00131">
    <property type="entry name" value="PAX"/>
    <property type="match status" value="1"/>
</dbReference>
<keyword evidence="9" id="KW-0539">Nucleus</keyword>
<comment type="similarity">
    <text evidence="2">Belongs to the paired homeobox family.</text>
</comment>
<evidence type="ECO:0000256" key="7">
    <source>
        <dbReference type="ARBA" id="ARBA00023155"/>
    </source>
</evidence>
<evidence type="ECO:0000256" key="9">
    <source>
        <dbReference type="ARBA" id="ARBA00023242"/>
    </source>
</evidence>
<dbReference type="GO" id="GO:0000981">
    <property type="term" value="F:DNA-binding transcription factor activity, RNA polymerase II-specific"/>
    <property type="evidence" value="ECO:0007669"/>
    <property type="project" value="TreeGrafter"/>
</dbReference>
<evidence type="ECO:0000256" key="5">
    <source>
        <dbReference type="ARBA" id="ARBA00023015"/>
    </source>
</evidence>
<sequence>MIEKVDGRVKILLGKEEKPPICCEMKQNRQQPLAKSEKLSSEIFTQFYPSGPAVALCKIQHPLGAVPEMPHKGHSGINQLGGVYVNGRPLPDSTRQKIVELAHSGARPCDISRILQVSNGCVSKILGRYYETGSIKPRAIGGSKPRVATSPVVAKIAEYKRECPSIFAWEIRDRLLSEGVCTNDNIPSVSSINRVLRNLAAQKEQQSGGASADSVYDKLRMFNGQAAAVGAAGWPWYPGATAGPPIGLPTPATPLSAPLPPSSRDDPHKRGEDKY</sequence>
<dbReference type="Proteomes" id="UP000708208">
    <property type="component" value="Unassembled WGS sequence"/>
</dbReference>
<keyword evidence="5" id="KW-0805">Transcription regulation</keyword>
<dbReference type="SMART" id="SM00351">
    <property type="entry name" value="PAX"/>
    <property type="match status" value="1"/>
</dbReference>
<comment type="caution">
    <text evidence="12">The sequence shown here is derived from an EMBL/GenBank/DDBJ whole genome shotgun (WGS) entry which is preliminary data.</text>
</comment>
<comment type="subcellular location">
    <subcellularLocation>
        <location evidence="1">Nucleus</location>
    </subcellularLocation>
</comment>